<evidence type="ECO:0000259" key="2">
    <source>
        <dbReference type="PROSITE" id="PS50112"/>
    </source>
</evidence>
<feature type="domain" description="PAS" evidence="2">
    <location>
        <begin position="27"/>
        <end position="93"/>
    </location>
</feature>
<dbReference type="Gene3D" id="3.30.450.40">
    <property type="match status" value="1"/>
</dbReference>
<evidence type="ECO:0000256" key="1">
    <source>
        <dbReference type="SAM" id="MobiDB-lite"/>
    </source>
</evidence>
<dbReference type="InterPro" id="IPR052155">
    <property type="entry name" value="Biofilm_reg_signaling"/>
</dbReference>
<dbReference type="SMART" id="SM00086">
    <property type="entry name" value="PAC"/>
    <property type="match status" value="2"/>
</dbReference>
<dbReference type="Pfam" id="PF13426">
    <property type="entry name" value="PAS_9"/>
    <property type="match status" value="1"/>
</dbReference>
<dbReference type="CDD" id="cd00130">
    <property type="entry name" value="PAS"/>
    <property type="match status" value="2"/>
</dbReference>
<dbReference type="SMART" id="SM00052">
    <property type="entry name" value="EAL"/>
    <property type="match status" value="1"/>
</dbReference>
<evidence type="ECO:0000259" key="4">
    <source>
        <dbReference type="PROSITE" id="PS50887"/>
    </source>
</evidence>
<dbReference type="AlphaFoldDB" id="A0A1J5SHC8"/>
<feature type="region of interest" description="Disordered" evidence="1">
    <location>
        <begin position="1"/>
        <end position="25"/>
    </location>
</feature>
<dbReference type="SMART" id="SM00267">
    <property type="entry name" value="GGDEF"/>
    <property type="match status" value="1"/>
</dbReference>
<reference evidence="5" key="1">
    <citation type="submission" date="2016-10" db="EMBL/GenBank/DDBJ databases">
        <title>Sequence of Gallionella enrichment culture.</title>
        <authorList>
            <person name="Poehlein A."/>
            <person name="Muehling M."/>
            <person name="Daniel R."/>
        </authorList>
    </citation>
    <scope>NUCLEOTIDE SEQUENCE</scope>
</reference>
<dbReference type="SUPFAM" id="SSF141868">
    <property type="entry name" value="EAL domain-like"/>
    <property type="match status" value="1"/>
</dbReference>
<dbReference type="PROSITE" id="PS50883">
    <property type="entry name" value="EAL"/>
    <property type="match status" value="1"/>
</dbReference>
<accession>A0A1J5SHC8</accession>
<feature type="domain" description="GGDEF" evidence="4">
    <location>
        <begin position="482"/>
        <end position="614"/>
    </location>
</feature>
<evidence type="ECO:0000313" key="5">
    <source>
        <dbReference type="EMBL" id="OIR07794.1"/>
    </source>
</evidence>
<protein>
    <submittedName>
        <fullName evidence="5">Phytochrome-like protein cph2</fullName>
    </submittedName>
</protein>
<dbReference type="InterPro" id="IPR000160">
    <property type="entry name" value="GGDEF_dom"/>
</dbReference>
<dbReference type="CDD" id="cd01948">
    <property type="entry name" value="EAL"/>
    <property type="match status" value="1"/>
</dbReference>
<dbReference type="Gene3D" id="3.20.20.450">
    <property type="entry name" value="EAL domain"/>
    <property type="match status" value="1"/>
</dbReference>
<dbReference type="Pfam" id="PF00989">
    <property type="entry name" value="PAS"/>
    <property type="match status" value="1"/>
</dbReference>
<dbReference type="InterPro" id="IPR012226">
    <property type="entry name" value="Diguanyl_cyclase/Pdiesterase"/>
</dbReference>
<dbReference type="GO" id="GO:0006355">
    <property type="term" value="P:regulation of DNA-templated transcription"/>
    <property type="evidence" value="ECO:0007669"/>
    <property type="project" value="InterPro"/>
</dbReference>
<dbReference type="Gene3D" id="3.30.450.20">
    <property type="entry name" value="PAS domain"/>
    <property type="match status" value="2"/>
</dbReference>
<dbReference type="NCBIfam" id="TIGR00254">
    <property type="entry name" value="GGDEF"/>
    <property type="match status" value="1"/>
</dbReference>
<dbReference type="FunFam" id="3.30.70.270:FF:000001">
    <property type="entry name" value="Diguanylate cyclase domain protein"/>
    <property type="match status" value="1"/>
</dbReference>
<dbReference type="SMART" id="SM00065">
    <property type="entry name" value="GAF"/>
    <property type="match status" value="1"/>
</dbReference>
<dbReference type="PANTHER" id="PTHR44757:SF2">
    <property type="entry name" value="BIOFILM ARCHITECTURE MAINTENANCE PROTEIN MBAA"/>
    <property type="match status" value="1"/>
</dbReference>
<dbReference type="SMART" id="SM00091">
    <property type="entry name" value="PAS"/>
    <property type="match status" value="2"/>
</dbReference>
<dbReference type="InterPro" id="IPR043128">
    <property type="entry name" value="Rev_trsase/Diguanyl_cyclase"/>
</dbReference>
<dbReference type="PANTHER" id="PTHR44757">
    <property type="entry name" value="DIGUANYLATE CYCLASE DGCP"/>
    <property type="match status" value="1"/>
</dbReference>
<evidence type="ECO:0000259" key="3">
    <source>
        <dbReference type="PROSITE" id="PS50883"/>
    </source>
</evidence>
<dbReference type="SUPFAM" id="SSF55785">
    <property type="entry name" value="PYP-like sensor domain (PAS domain)"/>
    <property type="match status" value="2"/>
</dbReference>
<dbReference type="InterPro" id="IPR001633">
    <property type="entry name" value="EAL_dom"/>
</dbReference>
<organism evidence="5">
    <name type="scientific">mine drainage metagenome</name>
    <dbReference type="NCBI Taxonomy" id="410659"/>
    <lineage>
        <taxon>unclassified sequences</taxon>
        <taxon>metagenomes</taxon>
        <taxon>ecological metagenomes</taxon>
    </lineage>
</organism>
<dbReference type="CDD" id="cd01949">
    <property type="entry name" value="GGDEF"/>
    <property type="match status" value="1"/>
</dbReference>
<dbReference type="Pfam" id="PF13185">
    <property type="entry name" value="GAF_2"/>
    <property type="match status" value="1"/>
</dbReference>
<feature type="domain" description="PAS" evidence="2">
    <location>
        <begin position="143"/>
        <end position="213"/>
    </location>
</feature>
<dbReference type="InterPro" id="IPR003018">
    <property type="entry name" value="GAF"/>
</dbReference>
<dbReference type="FunFam" id="3.20.20.450:FF:000001">
    <property type="entry name" value="Cyclic di-GMP phosphodiesterase yahA"/>
    <property type="match status" value="1"/>
</dbReference>
<sequence length="878" mass="98002">MDKEFQDDDNARGIAEHGRTVEPSGHDDSMYRALFEYAPDAILIADHESYYVDANPSACRMLGYSREELVGLHASDIVTPSELEHIQPALNDIKARVEYLREWQFRRKDGTVFSAEVMATVMPDGKLLGIIRDITERKQSELIATRLAAIVESSDDAIIGKDLSGIITSWNLGAERIFGYAAGEMVGTSVMRLIPADRQAEEDQILARLRRGDRLEHFETLRQTKDKRLIEVSITTSPIKDASGRIVGASKIARNIKVLKDRERQIARMSRLYSALSQCNQAILHCSGESELLPLICRDAVEFGGMKMAWIGKHDKRSGLILPAASFGSGTDYLDGIAISIDADAPQGRGPTGTAFRTKTPIWCQDFQHDPMTAEWHVRAAKFGFNASASLPLYCRGIVVGVFVLYSDVVNAFDEAAQHLLVEMAMDISFALDRFHNDAERRQEQARLAYLANFDVLTGLPNRIMLDEHLKFALSLAKRSNGHFAMMFNDIDHFKNINDALGHSLGDALLVTIAQRIRTVLREEDMVARMGGDEFILILPDCDAQGAALVAQKLLQIVSEPYRIEQYDLNVTASIGIALYPDDGDDMESLSKSADTAMYRAKLEGRNGYRFFTTEMQALATRNLQLLNAMRHGLEQNQFHLNYQPQVSIRDGRVIGVEALLRWSHPTLGQISPAEFIPIAEDCGLILPIGEWVLREAAYQMKRWIDKGHRPIVVAVNLSAVQFRHTSLPEMIGSILNEVKLPPELLELELTEGVAMHDVYRAIAVMDKLHDRGVRMSIDDFGTGYSSLSYLKKFKVYKLKIDQSFVRDIGSNLEDKAIVAAIISMSKNLGLQTIAEGVETADQLDYLCKEGCDEAQGYHISKPLTAEQMEAFIIGNQT</sequence>
<dbReference type="PROSITE" id="PS50112">
    <property type="entry name" value="PAS"/>
    <property type="match status" value="2"/>
</dbReference>
<dbReference type="Gene3D" id="3.30.70.270">
    <property type="match status" value="1"/>
</dbReference>
<dbReference type="InterPro" id="IPR001610">
    <property type="entry name" value="PAC"/>
</dbReference>
<dbReference type="Pfam" id="PF00990">
    <property type="entry name" value="GGDEF"/>
    <property type="match status" value="1"/>
</dbReference>
<dbReference type="PROSITE" id="PS50887">
    <property type="entry name" value="GGDEF"/>
    <property type="match status" value="1"/>
</dbReference>
<gene>
    <name evidence="5" type="primary">cph2_18</name>
    <name evidence="5" type="ORF">GALL_100760</name>
</gene>
<dbReference type="EMBL" id="MLJW01000035">
    <property type="protein sequence ID" value="OIR07794.1"/>
    <property type="molecule type" value="Genomic_DNA"/>
</dbReference>
<dbReference type="PIRSF" id="PIRSF005925">
    <property type="entry name" value="Dos"/>
    <property type="match status" value="1"/>
</dbReference>
<dbReference type="InterPro" id="IPR029016">
    <property type="entry name" value="GAF-like_dom_sf"/>
</dbReference>
<dbReference type="InterPro" id="IPR035919">
    <property type="entry name" value="EAL_sf"/>
</dbReference>
<proteinExistence type="predicted"/>
<dbReference type="SUPFAM" id="SSF55073">
    <property type="entry name" value="Nucleotide cyclase"/>
    <property type="match status" value="1"/>
</dbReference>
<dbReference type="InterPro" id="IPR013767">
    <property type="entry name" value="PAS_fold"/>
</dbReference>
<dbReference type="InterPro" id="IPR000014">
    <property type="entry name" value="PAS"/>
</dbReference>
<name>A0A1J5SHC8_9ZZZZ</name>
<dbReference type="Pfam" id="PF00563">
    <property type="entry name" value="EAL"/>
    <property type="match status" value="1"/>
</dbReference>
<dbReference type="InterPro" id="IPR029787">
    <property type="entry name" value="Nucleotide_cyclase"/>
</dbReference>
<dbReference type="NCBIfam" id="TIGR00229">
    <property type="entry name" value="sensory_box"/>
    <property type="match status" value="2"/>
</dbReference>
<dbReference type="InterPro" id="IPR035965">
    <property type="entry name" value="PAS-like_dom_sf"/>
</dbReference>
<comment type="caution">
    <text evidence="5">The sequence shown here is derived from an EMBL/GenBank/DDBJ whole genome shotgun (WGS) entry which is preliminary data.</text>
</comment>
<dbReference type="SUPFAM" id="SSF55781">
    <property type="entry name" value="GAF domain-like"/>
    <property type="match status" value="1"/>
</dbReference>
<feature type="domain" description="EAL" evidence="3">
    <location>
        <begin position="623"/>
        <end position="877"/>
    </location>
</feature>